<comment type="caution">
    <text evidence="1">The sequence shown here is derived from an EMBL/GenBank/DDBJ whole genome shotgun (WGS) entry which is preliminary data.</text>
</comment>
<evidence type="ECO:0000313" key="1">
    <source>
        <dbReference type="EMBL" id="NKY18617.1"/>
    </source>
</evidence>
<evidence type="ECO:0000313" key="2">
    <source>
        <dbReference type="Proteomes" id="UP000582646"/>
    </source>
</evidence>
<reference evidence="1 2" key="1">
    <citation type="submission" date="2020-04" db="EMBL/GenBank/DDBJ databases">
        <title>MicrobeNet Type strains.</title>
        <authorList>
            <person name="Nicholson A.C."/>
        </authorList>
    </citation>
    <scope>NUCLEOTIDE SEQUENCE [LARGE SCALE GENOMIC DNA]</scope>
    <source>
        <strain evidence="1 2">DSM 44113</strain>
    </source>
</reference>
<name>A0A846WZB9_9ACTN</name>
<dbReference type="Proteomes" id="UP000582646">
    <property type="component" value="Unassembled WGS sequence"/>
</dbReference>
<dbReference type="AlphaFoldDB" id="A0A846WZB9"/>
<proteinExistence type="predicted"/>
<dbReference type="RefSeq" id="WP_168545643.1">
    <property type="nucleotide sequence ID" value="NZ_BAAAKS010000007.1"/>
</dbReference>
<gene>
    <name evidence="1" type="ORF">HF999_09565</name>
</gene>
<organism evidence="1 2">
    <name type="scientific">Tsukamurella spumae</name>
    <dbReference type="NCBI Taxonomy" id="44753"/>
    <lineage>
        <taxon>Bacteria</taxon>
        <taxon>Bacillati</taxon>
        <taxon>Actinomycetota</taxon>
        <taxon>Actinomycetes</taxon>
        <taxon>Mycobacteriales</taxon>
        <taxon>Tsukamurellaceae</taxon>
        <taxon>Tsukamurella</taxon>
    </lineage>
</organism>
<accession>A0A846WZB9</accession>
<protein>
    <submittedName>
        <fullName evidence="1">Uncharacterized protein</fullName>
    </submittedName>
</protein>
<sequence length="76" mass="7620">MAPVPGPRDGPVAVTRPDVGSALHVADGAVLDSGPGDAVTVGPGDGTGVEHAAENATRATPSTRYRGRPRLIMYGT</sequence>
<keyword evidence="2" id="KW-1185">Reference proteome</keyword>
<dbReference type="EMBL" id="JAAXOQ010000010">
    <property type="protein sequence ID" value="NKY18617.1"/>
    <property type="molecule type" value="Genomic_DNA"/>
</dbReference>